<protein>
    <submittedName>
        <fullName evidence="11">sn-glycerol-1-phosphate transferase, putative</fullName>
    </submittedName>
</protein>
<dbReference type="HOGENOM" id="CLU_014653_1_0_7"/>
<evidence type="ECO:0000256" key="9">
    <source>
        <dbReference type="SAM" id="Phobius"/>
    </source>
</evidence>
<feature type="transmembrane region" description="Helical" evidence="9">
    <location>
        <begin position="178"/>
        <end position="196"/>
    </location>
</feature>
<evidence type="ECO:0000256" key="4">
    <source>
        <dbReference type="ARBA" id="ARBA00022989"/>
    </source>
</evidence>
<feature type="transmembrane region" description="Helical" evidence="9">
    <location>
        <begin position="139"/>
        <end position="157"/>
    </location>
</feature>
<dbReference type="InterPro" id="IPR000917">
    <property type="entry name" value="Sulfatase_N"/>
</dbReference>
<dbReference type="SUPFAM" id="SSF53649">
    <property type="entry name" value="Alkaline phosphatase-like"/>
    <property type="match status" value="1"/>
</dbReference>
<comment type="subcellular location">
    <subcellularLocation>
        <location evidence="1">Cell membrane</location>
        <topology evidence="1">Multi-pass membrane protein</topology>
    </subcellularLocation>
</comment>
<dbReference type="InterPro" id="IPR050448">
    <property type="entry name" value="OpgB/LTA_synthase_biosynth"/>
</dbReference>
<dbReference type="KEGG" id="geo:Geob_3585"/>
<feature type="transmembrane region" description="Helical" evidence="9">
    <location>
        <begin position="7"/>
        <end position="30"/>
    </location>
</feature>
<dbReference type="Gene3D" id="3.30.1120.80">
    <property type="match status" value="1"/>
</dbReference>
<evidence type="ECO:0000313" key="11">
    <source>
        <dbReference type="EMBL" id="ACM21926.1"/>
    </source>
</evidence>
<evidence type="ECO:0000256" key="7">
    <source>
        <dbReference type="PIRSR" id="PIRSR005091-2"/>
    </source>
</evidence>
<organism evidence="11 12">
    <name type="scientific">Geotalea daltonii (strain DSM 22248 / JCM 15807 / FRC-32)</name>
    <name type="common">Geobacter daltonii</name>
    <dbReference type="NCBI Taxonomy" id="316067"/>
    <lineage>
        <taxon>Bacteria</taxon>
        <taxon>Pseudomonadati</taxon>
        <taxon>Thermodesulfobacteriota</taxon>
        <taxon>Desulfuromonadia</taxon>
        <taxon>Geobacterales</taxon>
        <taxon>Geobacteraceae</taxon>
        <taxon>Geotalea</taxon>
    </lineage>
</organism>
<dbReference type="Proteomes" id="UP000007721">
    <property type="component" value="Chromosome"/>
</dbReference>
<dbReference type="CDD" id="cd16015">
    <property type="entry name" value="LTA_synthase"/>
    <property type="match status" value="1"/>
</dbReference>
<dbReference type="OrthoDB" id="9760224at2"/>
<evidence type="ECO:0000259" key="10">
    <source>
        <dbReference type="Pfam" id="PF00884"/>
    </source>
</evidence>
<keyword evidence="5 9" id="KW-0472">Membrane</keyword>
<keyword evidence="4 9" id="KW-1133">Transmembrane helix</keyword>
<keyword evidence="7" id="KW-0479">Metal-binding</keyword>
<feature type="transmembrane region" description="Helical" evidence="9">
    <location>
        <begin position="50"/>
        <end position="72"/>
    </location>
</feature>
<keyword evidence="11" id="KW-0808">Transferase</keyword>
<dbReference type="GO" id="GO:0005886">
    <property type="term" value="C:plasma membrane"/>
    <property type="evidence" value="ECO:0007669"/>
    <property type="project" value="UniProtKB-SubCell"/>
</dbReference>
<keyword evidence="2" id="KW-1003">Cell membrane</keyword>
<reference evidence="11 12" key="1">
    <citation type="submission" date="2009-01" db="EMBL/GenBank/DDBJ databases">
        <title>Complete sequence of Geobacter sp. FRC-32.</title>
        <authorList>
            <consortium name="US DOE Joint Genome Institute"/>
            <person name="Lucas S."/>
            <person name="Copeland A."/>
            <person name="Lapidus A."/>
            <person name="Glavina del Rio T."/>
            <person name="Dalin E."/>
            <person name="Tice H."/>
            <person name="Bruce D."/>
            <person name="Goodwin L."/>
            <person name="Pitluck S."/>
            <person name="Saunders E."/>
            <person name="Brettin T."/>
            <person name="Detter J.C."/>
            <person name="Han C."/>
            <person name="Larimer F."/>
            <person name="Land M."/>
            <person name="Hauser L."/>
            <person name="Kyrpides N."/>
            <person name="Ovchinnikova G."/>
            <person name="Kostka J."/>
            <person name="Richardson P."/>
        </authorList>
    </citation>
    <scope>NUCLEOTIDE SEQUENCE [LARGE SCALE GENOMIC DNA]</scope>
    <source>
        <strain evidence="12">DSM 22248 / JCM 15807 / FRC-32</strain>
    </source>
</reference>
<feature type="binding site" evidence="8">
    <location>
        <position position="493"/>
    </location>
    <ligand>
        <name>Mn(2+)</name>
        <dbReference type="ChEBI" id="CHEBI:29035"/>
    </ligand>
</feature>
<dbReference type="EMBL" id="CP001390">
    <property type="protein sequence ID" value="ACM21926.1"/>
    <property type="molecule type" value="Genomic_DNA"/>
</dbReference>
<dbReference type="InterPro" id="IPR012160">
    <property type="entry name" value="LtaS-like"/>
</dbReference>
<feature type="domain" description="Sulfatase N-terminal" evidence="10">
    <location>
        <begin position="276"/>
        <end position="544"/>
    </location>
</feature>
<dbReference type="InterPro" id="IPR017850">
    <property type="entry name" value="Alkaline_phosphatase_core_sf"/>
</dbReference>
<dbReference type="eggNOG" id="COG1368">
    <property type="taxonomic scope" value="Bacteria"/>
</dbReference>
<gene>
    <name evidence="11" type="ordered locus">Geob_3585</name>
</gene>
<accession>B9M6D8</accession>
<proteinExistence type="predicted"/>
<dbReference type="GO" id="GO:0016740">
    <property type="term" value="F:transferase activity"/>
    <property type="evidence" value="ECO:0007669"/>
    <property type="project" value="UniProtKB-KW"/>
</dbReference>
<evidence type="ECO:0000313" key="12">
    <source>
        <dbReference type="Proteomes" id="UP000007721"/>
    </source>
</evidence>
<keyword evidence="12" id="KW-1185">Reference proteome</keyword>
<feature type="binding site" evidence="8">
    <location>
        <position position="323"/>
    </location>
    <ligand>
        <name>Mn(2+)</name>
        <dbReference type="ChEBI" id="CHEBI:29035"/>
    </ligand>
</feature>
<dbReference type="PANTHER" id="PTHR47371:SF3">
    <property type="entry name" value="PHOSPHOGLYCEROL TRANSFERASE I"/>
    <property type="match status" value="1"/>
</dbReference>
<evidence type="ECO:0000256" key="8">
    <source>
        <dbReference type="PIRSR" id="PIRSR005091-3"/>
    </source>
</evidence>
<dbReference type="AlphaFoldDB" id="B9M6D8"/>
<feature type="binding site" evidence="8">
    <location>
        <position position="494"/>
    </location>
    <ligand>
        <name>Mn(2+)</name>
        <dbReference type="ChEBI" id="CHEBI:29035"/>
    </ligand>
</feature>
<feature type="transmembrane region" description="Helical" evidence="9">
    <location>
        <begin position="84"/>
        <end position="103"/>
    </location>
</feature>
<feature type="binding site" evidence="8">
    <location>
        <position position="283"/>
    </location>
    <ligand>
        <name>Mn(2+)</name>
        <dbReference type="ChEBI" id="CHEBI:29035"/>
    </ligand>
</feature>
<dbReference type="Gene3D" id="3.40.720.10">
    <property type="entry name" value="Alkaline Phosphatase, subunit A"/>
    <property type="match status" value="1"/>
</dbReference>
<evidence type="ECO:0000256" key="2">
    <source>
        <dbReference type="ARBA" id="ARBA00022475"/>
    </source>
</evidence>
<sequence>MWTKNRYLSLYTLFLIVFAFSFLTRTILLVKSLSSLELTPLLLAKIYGVGFFFDCVTFSYFAIPFVIVAMLLPDKVFNSTIFKALAGLVGFVVTYLMLFNVIAEYTFFDEFATRYNFIAIDYLIYTTEVIRNIRESYPVNWLLGGILLVNIFVFIFVRKHLTTAFSGTSRLGQRCKTGFLFLLLPILSFFFVDISMNHISPNNYADELASNGIYNLAAAFRNNELDFNKFYTVKENDVVMSALKRQLTEKGNHFVSSDTNEISRVIQHQGTERHLNVVVVIEESLSASFLGTFGNSTGITPNLDKLADESMFFTNLYATGTRTVRGLEAITLAMPPLPGTSIVKRPHNENFFSWGSVMKDKGYDNKFIYAGHGYFDNMNYFFANNGFATVDRLNFAKDEVTFTNAWGVCDEDLFMKAIKEGDASFAKKKPFFSVVMTTSNHRPYTYPDGKIDIPSKTGRDGGVKYADFAIGRLLAEAKKKPWFNDTIFVIVADHCAGSARKMALPVKDYRIPLFIYAPALIKPQKIDRMMSQIDIAPTVLGLLNLSYTTKFFGKDILNDQVGQERAFISTYQKLGFIEGNRLLVLGPKKETGFYTFTKGFSGDDKTTEIKPQDDLLVNGLGYYQGAYYVYKNRLNRLVK</sequence>
<evidence type="ECO:0000256" key="5">
    <source>
        <dbReference type="ARBA" id="ARBA00023136"/>
    </source>
</evidence>
<dbReference type="Pfam" id="PF00884">
    <property type="entry name" value="Sulfatase"/>
    <property type="match status" value="1"/>
</dbReference>
<dbReference type="GO" id="GO:0046872">
    <property type="term" value="F:metal ion binding"/>
    <property type="evidence" value="ECO:0007669"/>
    <property type="project" value="UniProtKB-KW"/>
</dbReference>
<keyword evidence="3 9" id="KW-0812">Transmembrane</keyword>
<keyword evidence="7" id="KW-0464">Manganese</keyword>
<name>B9M6D8_GEODF</name>
<dbReference type="PIRSF" id="PIRSF005091">
    <property type="entry name" value="Mmb_sulf_HI1246"/>
    <property type="match status" value="1"/>
</dbReference>
<dbReference type="RefSeq" id="WP_012648654.1">
    <property type="nucleotide sequence ID" value="NC_011979.1"/>
</dbReference>
<evidence type="ECO:0000256" key="6">
    <source>
        <dbReference type="PIRSR" id="PIRSR005091-1"/>
    </source>
</evidence>
<evidence type="ECO:0000256" key="1">
    <source>
        <dbReference type="ARBA" id="ARBA00004651"/>
    </source>
</evidence>
<dbReference type="PANTHER" id="PTHR47371">
    <property type="entry name" value="LIPOTEICHOIC ACID SYNTHASE"/>
    <property type="match status" value="1"/>
</dbReference>
<feature type="binding site" evidence="7">
    <location>
        <position position="441"/>
    </location>
    <ligand>
        <name>substrate</name>
    </ligand>
</feature>
<evidence type="ECO:0000256" key="3">
    <source>
        <dbReference type="ARBA" id="ARBA00022692"/>
    </source>
</evidence>
<feature type="active site" evidence="6">
    <location>
        <position position="323"/>
    </location>
</feature>